<feature type="coiled-coil region" evidence="1">
    <location>
        <begin position="75"/>
        <end position="109"/>
    </location>
</feature>
<feature type="transmembrane region" description="Helical" evidence="2">
    <location>
        <begin position="21"/>
        <end position="40"/>
    </location>
</feature>
<sequence>MAFSRSSRRRTFQLWFERLMVAIATANLILVLFDISYIRFRDLYLKFLPTPTTWYGQTFKGIEEHRVTTAYLAEVDALKATLENESLDSQAAKRQLANLRSSSADLIDENPFAVANKSGTLERIKQGMRDRTDQESSSKEAFRTFWSQAYLQKGWSEELDFFDAQIRPRIETNYWRGIGFNGLPTDRFWLIDIPFITLFGLEFLARTYFLSRRHENTTWFDAMLWRIYDVPLFLPFWRWLRVVPVVVRSNQAQLSHLDPIQGRINRILISQFAVELTEVVFLRMIDQVQNLIQAGQLSRWVFELTAGKENYIDLNDVDEVQTITKRLTDIVVNKVLPEIKPDIDAVLSHTVTGAISQAPAYKGLSILPGFTNISEQLTQQISAEVSKNLYGSLKQALADDKGGDLMGKLVESFSEHFRDELQQGNTLKELQVLIYDFLEEVKVNYVERLAEDDVETRQANTYRLYGATQKARPAPAKLVGR</sequence>
<proteinExistence type="predicted"/>
<evidence type="ECO:0000313" key="3">
    <source>
        <dbReference type="EMBL" id="MBT9317511.1"/>
    </source>
</evidence>
<comment type="caution">
    <text evidence="3">The sequence shown here is derived from an EMBL/GenBank/DDBJ whole genome shotgun (WGS) entry which is preliminary data.</text>
</comment>
<evidence type="ECO:0000256" key="1">
    <source>
        <dbReference type="SAM" id="Coils"/>
    </source>
</evidence>
<accession>A0A947DKQ9</accession>
<gene>
    <name evidence="3" type="ORF">IXB50_18980</name>
</gene>
<dbReference type="EMBL" id="JADOES010000049">
    <property type="protein sequence ID" value="MBT9317511.1"/>
    <property type="molecule type" value="Genomic_DNA"/>
</dbReference>
<organism evidence="3 4">
    <name type="scientific">Leptothoe spongobia TAU-MAC 1115</name>
    <dbReference type="NCBI Taxonomy" id="1967444"/>
    <lineage>
        <taxon>Bacteria</taxon>
        <taxon>Bacillati</taxon>
        <taxon>Cyanobacteriota</taxon>
        <taxon>Cyanophyceae</taxon>
        <taxon>Nodosilineales</taxon>
        <taxon>Cymatolegaceae</taxon>
        <taxon>Leptothoe</taxon>
        <taxon>Leptothoe spongobia</taxon>
    </lineage>
</organism>
<keyword evidence="2" id="KW-0812">Transmembrane</keyword>
<dbReference type="AlphaFoldDB" id="A0A947DKQ9"/>
<evidence type="ECO:0000313" key="4">
    <source>
        <dbReference type="Proteomes" id="UP000717364"/>
    </source>
</evidence>
<dbReference type="RefSeq" id="WP_215610575.1">
    <property type="nucleotide sequence ID" value="NZ_JADOES010000049.1"/>
</dbReference>
<keyword evidence="2" id="KW-1133">Transmembrane helix</keyword>
<reference evidence="3" key="2">
    <citation type="journal article" date="2021" name="Mar. Drugs">
        <title>Genome Reduction and Secondary Metabolism of the Marine Sponge-Associated Cyanobacterium Leptothoe.</title>
        <authorList>
            <person name="Konstantinou D."/>
            <person name="Popin R.V."/>
            <person name="Fewer D.P."/>
            <person name="Sivonen K."/>
            <person name="Gkelis S."/>
        </authorList>
    </citation>
    <scope>NUCLEOTIDE SEQUENCE</scope>
    <source>
        <strain evidence="3">TAU-MAC 1115</strain>
    </source>
</reference>
<keyword evidence="1" id="KW-0175">Coiled coil</keyword>
<evidence type="ECO:0000256" key="2">
    <source>
        <dbReference type="SAM" id="Phobius"/>
    </source>
</evidence>
<keyword evidence="2" id="KW-0472">Membrane</keyword>
<keyword evidence="4" id="KW-1185">Reference proteome</keyword>
<reference evidence="3" key="1">
    <citation type="submission" date="2020-11" db="EMBL/GenBank/DDBJ databases">
        <authorList>
            <person name="Konstantinou D."/>
            <person name="Gkelis S."/>
            <person name="Popin R."/>
            <person name="Fewer D."/>
            <person name="Sivonen K."/>
        </authorList>
    </citation>
    <scope>NUCLEOTIDE SEQUENCE</scope>
    <source>
        <strain evidence="3">TAU-MAC 1115</strain>
    </source>
</reference>
<protein>
    <submittedName>
        <fullName evidence="3">Uncharacterized protein</fullName>
    </submittedName>
</protein>
<dbReference type="Proteomes" id="UP000717364">
    <property type="component" value="Unassembled WGS sequence"/>
</dbReference>
<name>A0A947DKQ9_9CYAN</name>